<accession>A0A0M0JC59</accession>
<protein>
    <submittedName>
        <fullName evidence="2">Uncharacterized protein</fullName>
    </submittedName>
</protein>
<dbReference type="Proteomes" id="UP000037460">
    <property type="component" value="Unassembled WGS sequence"/>
</dbReference>
<evidence type="ECO:0000256" key="1">
    <source>
        <dbReference type="SAM" id="MobiDB-lite"/>
    </source>
</evidence>
<evidence type="ECO:0000313" key="2">
    <source>
        <dbReference type="EMBL" id="KOO24164.1"/>
    </source>
</evidence>
<dbReference type="AlphaFoldDB" id="A0A0M0JC59"/>
<feature type="region of interest" description="Disordered" evidence="1">
    <location>
        <begin position="1"/>
        <end position="44"/>
    </location>
</feature>
<evidence type="ECO:0000313" key="3">
    <source>
        <dbReference type="Proteomes" id="UP000037460"/>
    </source>
</evidence>
<proteinExistence type="predicted"/>
<keyword evidence="3" id="KW-1185">Reference proteome</keyword>
<sequence length="140" mass="13391">MGEPSAIVSTASAPSSSRQSSAAEGGEATDAPTTAPTGTGHAASAGVVVGAEGAPEAGVVVGAEGAPEAGVVVGAEGAPEAGVVVGAEGAPEEAMLEHTAIEIEGEIELLSEQLGQVLAQARGAPLRLLTAHGGKYKEGQ</sequence>
<reference evidence="3" key="1">
    <citation type="journal article" date="2015" name="PLoS Genet.">
        <title>Genome Sequence and Transcriptome Analyses of Chrysochromulina tobin: Metabolic Tools for Enhanced Algal Fitness in the Prominent Order Prymnesiales (Haptophyceae).</title>
        <authorList>
            <person name="Hovde B.T."/>
            <person name="Deodato C.R."/>
            <person name="Hunsperger H.M."/>
            <person name="Ryken S.A."/>
            <person name="Yost W."/>
            <person name="Jha R.K."/>
            <person name="Patterson J."/>
            <person name="Monnat R.J. Jr."/>
            <person name="Barlow S.B."/>
            <person name="Starkenburg S.R."/>
            <person name="Cattolico R.A."/>
        </authorList>
    </citation>
    <scope>NUCLEOTIDE SEQUENCE</scope>
    <source>
        <strain evidence="3">CCMP291</strain>
    </source>
</reference>
<name>A0A0M0JC59_9EUKA</name>
<dbReference type="EMBL" id="JWZX01003119">
    <property type="protein sequence ID" value="KOO24164.1"/>
    <property type="molecule type" value="Genomic_DNA"/>
</dbReference>
<gene>
    <name evidence="2" type="ORF">Ctob_002121</name>
</gene>
<comment type="caution">
    <text evidence="2">The sequence shown here is derived from an EMBL/GenBank/DDBJ whole genome shotgun (WGS) entry which is preliminary data.</text>
</comment>
<organism evidence="2 3">
    <name type="scientific">Chrysochromulina tobinii</name>
    <dbReference type="NCBI Taxonomy" id="1460289"/>
    <lineage>
        <taxon>Eukaryota</taxon>
        <taxon>Haptista</taxon>
        <taxon>Haptophyta</taxon>
        <taxon>Prymnesiophyceae</taxon>
        <taxon>Prymnesiales</taxon>
        <taxon>Chrysochromulinaceae</taxon>
        <taxon>Chrysochromulina</taxon>
    </lineage>
</organism>